<dbReference type="AlphaFoldDB" id="A0A1I4WKT8"/>
<dbReference type="RefSeq" id="WP_092908108.1">
    <property type="nucleotide sequence ID" value="NZ_FOUZ01000007.1"/>
</dbReference>
<feature type="signal peptide" evidence="1">
    <location>
        <begin position="1"/>
        <end position="26"/>
    </location>
</feature>
<keyword evidence="1" id="KW-0732">Signal</keyword>
<protein>
    <recommendedName>
        <fullName evidence="4">Lipoprotein</fullName>
    </recommendedName>
</protein>
<keyword evidence="3" id="KW-1185">Reference proteome</keyword>
<dbReference type="OrthoDB" id="1489643at2"/>
<dbReference type="EMBL" id="FOUZ01000007">
    <property type="protein sequence ID" value="SFN13806.1"/>
    <property type="molecule type" value="Genomic_DNA"/>
</dbReference>
<sequence length="390" mass="45222">MKLKLLTLSFILLLLANCNTYKEANAALISGNFQQAFEQSYQAYIKNPSEKNGIKYVPLIYEAYNKGQQADEIRLKEIENLSNPSKYKEAYQLITTLQNRQKAIQGLDGRVVNGTKYSFKIKDYSQAYNSIQEKYAGFLYNEANSFLNQDGKINAQTAYDRFVTLESIYPNYKNTKSLMSSAQTKGMYKVLVQLVNNTETIIPKMLEKDLLDFNSYGLDSKWTEFYTGKVNKSYDYVIQLSFETINVSPEREKIEVHNFEKQIVDGKEELVQNGVVVKDKDGKPVMVDRYIKVKSRFEETQRIKEAAITAQYFLIDNQKEQAIESKNLVSQFVFSDSYGRFSGDRRSLDRNYINMLDRKTAPFPSNEQMVYDCGQDLKRKFKSEIIRMKI</sequence>
<dbReference type="Proteomes" id="UP000199149">
    <property type="component" value="Unassembled WGS sequence"/>
</dbReference>
<gene>
    <name evidence="2" type="ORF">SAMN05421738_10747</name>
</gene>
<evidence type="ECO:0008006" key="4">
    <source>
        <dbReference type="Google" id="ProtNLM"/>
    </source>
</evidence>
<reference evidence="3" key="1">
    <citation type="submission" date="2016-10" db="EMBL/GenBank/DDBJ databases">
        <authorList>
            <person name="Varghese N."/>
            <person name="Submissions S."/>
        </authorList>
    </citation>
    <scope>NUCLEOTIDE SEQUENCE [LARGE SCALE GENOMIC DNA]</scope>
    <source>
        <strain evidence="3">XJ109</strain>
    </source>
</reference>
<name>A0A1I4WKT8_9FLAO</name>
<accession>A0A1I4WKT8</accession>
<evidence type="ECO:0000313" key="3">
    <source>
        <dbReference type="Proteomes" id="UP000199149"/>
    </source>
</evidence>
<feature type="chain" id="PRO_5011481929" description="Lipoprotein" evidence="1">
    <location>
        <begin position="27"/>
        <end position="390"/>
    </location>
</feature>
<evidence type="ECO:0000313" key="2">
    <source>
        <dbReference type="EMBL" id="SFN13806.1"/>
    </source>
</evidence>
<organism evidence="2 3">
    <name type="scientific">Algoriella xinjiangensis</name>
    <dbReference type="NCBI Taxonomy" id="684065"/>
    <lineage>
        <taxon>Bacteria</taxon>
        <taxon>Pseudomonadati</taxon>
        <taxon>Bacteroidota</taxon>
        <taxon>Flavobacteriia</taxon>
        <taxon>Flavobacteriales</taxon>
        <taxon>Weeksellaceae</taxon>
        <taxon>Algoriella</taxon>
    </lineage>
</organism>
<proteinExistence type="predicted"/>
<dbReference type="STRING" id="684065.SAMN05421738_10747"/>
<evidence type="ECO:0000256" key="1">
    <source>
        <dbReference type="SAM" id="SignalP"/>
    </source>
</evidence>